<dbReference type="EMBL" id="JACADJ010000002">
    <property type="protein sequence ID" value="NWH03601.1"/>
    <property type="molecule type" value="Genomic_DNA"/>
</dbReference>
<proteinExistence type="predicted"/>
<dbReference type="GO" id="GO:0016787">
    <property type="term" value="F:hydrolase activity"/>
    <property type="evidence" value="ECO:0007669"/>
    <property type="project" value="UniProtKB-KW"/>
</dbReference>
<evidence type="ECO:0000259" key="1">
    <source>
        <dbReference type="Pfam" id="PF12697"/>
    </source>
</evidence>
<dbReference type="RefSeq" id="WP_178365045.1">
    <property type="nucleotide sequence ID" value="NZ_JACADJ010000002.1"/>
</dbReference>
<dbReference type="PRINTS" id="PR00111">
    <property type="entry name" value="ABHYDROLASE"/>
</dbReference>
<dbReference type="SUPFAM" id="SSF53474">
    <property type="entry name" value="alpha/beta-Hydrolases"/>
    <property type="match status" value="1"/>
</dbReference>
<dbReference type="InterPro" id="IPR050266">
    <property type="entry name" value="AB_hydrolase_sf"/>
</dbReference>
<dbReference type="Proteomes" id="UP000553343">
    <property type="component" value="Unassembled WGS sequence"/>
</dbReference>
<feature type="domain" description="AB hydrolase-1" evidence="1">
    <location>
        <begin position="21"/>
        <end position="254"/>
    </location>
</feature>
<dbReference type="InterPro" id="IPR000073">
    <property type="entry name" value="AB_hydrolase_1"/>
</dbReference>
<dbReference type="AlphaFoldDB" id="A0A850SY24"/>
<dbReference type="InterPro" id="IPR029058">
    <property type="entry name" value="AB_hydrolase_fold"/>
</dbReference>
<evidence type="ECO:0000313" key="3">
    <source>
        <dbReference type="Proteomes" id="UP000553343"/>
    </source>
</evidence>
<dbReference type="PRINTS" id="PR00412">
    <property type="entry name" value="EPOXHYDRLASE"/>
</dbReference>
<name>A0A850SY24_9BACT</name>
<comment type="caution">
    <text evidence="2">The sequence shown here is derived from an EMBL/GenBank/DDBJ whole genome shotgun (WGS) entry which is preliminary data.</text>
</comment>
<gene>
    <name evidence="2" type="ORF">HXW94_01090</name>
</gene>
<keyword evidence="2" id="KW-0378">Hydrolase</keyword>
<protein>
    <submittedName>
        <fullName evidence="2">Alpha/beta hydrolase</fullName>
    </submittedName>
</protein>
<evidence type="ECO:0000313" key="2">
    <source>
        <dbReference type="EMBL" id="NWH03601.1"/>
    </source>
</evidence>
<dbReference type="Gene3D" id="3.40.50.1820">
    <property type="entry name" value="alpha/beta hydrolase"/>
    <property type="match status" value="1"/>
</dbReference>
<keyword evidence="3" id="KW-1185">Reference proteome</keyword>
<organism evidence="2 3">
    <name type="scientific">Desulfobacter latus</name>
    <dbReference type="NCBI Taxonomy" id="2292"/>
    <lineage>
        <taxon>Bacteria</taxon>
        <taxon>Pseudomonadati</taxon>
        <taxon>Thermodesulfobacteriota</taxon>
        <taxon>Desulfobacteria</taxon>
        <taxon>Desulfobacterales</taxon>
        <taxon>Desulfobacteraceae</taxon>
        <taxon>Desulfobacter</taxon>
    </lineage>
</organism>
<dbReference type="Pfam" id="PF12697">
    <property type="entry name" value="Abhydrolase_6"/>
    <property type="match status" value="1"/>
</dbReference>
<dbReference type="PANTHER" id="PTHR43798">
    <property type="entry name" value="MONOACYLGLYCEROL LIPASE"/>
    <property type="match status" value="1"/>
</dbReference>
<dbReference type="InterPro" id="IPR000639">
    <property type="entry name" value="Epox_hydrolase-like"/>
</dbReference>
<accession>A0A850SY24</accession>
<sequence>MQTELNGIQLAYDDVGEGPAVLLIHGFPLCRQMWRPQTQALAAAGFRAVVPDLRGFGESAAGTDAGSTDLLADDLIALLDYLSIEKAVVGGMSMGGYVMLNLLARYPERFSAACFTVTRADADDETARAKRNHLIAEIKAGRPDAVPTAFTPLLFADRTVAEHSELVDAVRGWMAAASPAGLVLGLEAIRDRGDSSALLPQLKIPVLVMGAQEDKAIPPEKSTDLAERIPGAQLCMLSAAGHMVNIEQPEAFNSALLDFLGP</sequence>
<reference evidence="2 3" key="1">
    <citation type="submission" date="2020-06" db="EMBL/GenBank/DDBJ databases">
        <title>High-quality draft genome of sulfate reducer Desulfobacter latus type strain AcrS2 isolated from marine sediment.</title>
        <authorList>
            <person name="Hoppe M."/>
            <person name="Larsen C.K."/>
            <person name="Marshall I.P.G."/>
            <person name="Schramm A."/>
            <person name="Marietou A.G."/>
        </authorList>
    </citation>
    <scope>NUCLEOTIDE SEQUENCE [LARGE SCALE GENOMIC DNA]</scope>
    <source>
        <strain evidence="2 3">AcRS2</strain>
    </source>
</reference>